<name>A0A0A9XEA0_LYGHE</name>
<sequence>VISFTWLGWVLHGNVPAKEGSTSKNWQCLHWQDTKSLEETSLQDLVQQQLPDENSEIETAKARAVDEEEAARLFDETTRLIDNRWETGLLWKSKDKLNESNSMAKEQRKTLEYSPILANSYCKKMDEYVAKGYAQIINSEKVRIESDKLWYLPKPRTLPGLLIKFRQVPMAMTADIKEMYSQIKIVKSDQDAQRYLWRGMERDKPPDVYVMTRVMFGSICSPYTL</sequence>
<reference evidence="1" key="1">
    <citation type="journal article" date="2014" name="PLoS ONE">
        <title>Transcriptome-Based Identification of ABC Transporters in the Western Tarnished Plant Bug Lygus hesperus.</title>
        <authorList>
            <person name="Hull J.J."/>
            <person name="Chaney K."/>
            <person name="Geib S.M."/>
            <person name="Fabrick J.A."/>
            <person name="Brent C.S."/>
            <person name="Walsh D."/>
            <person name="Lavine L.C."/>
        </authorList>
    </citation>
    <scope>NUCLEOTIDE SEQUENCE</scope>
</reference>
<gene>
    <name evidence="1" type="ORF">CM83_102815</name>
</gene>
<organism evidence="1">
    <name type="scientific">Lygus hesperus</name>
    <name type="common">Western plant bug</name>
    <dbReference type="NCBI Taxonomy" id="30085"/>
    <lineage>
        <taxon>Eukaryota</taxon>
        <taxon>Metazoa</taxon>
        <taxon>Ecdysozoa</taxon>
        <taxon>Arthropoda</taxon>
        <taxon>Hexapoda</taxon>
        <taxon>Insecta</taxon>
        <taxon>Pterygota</taxon>
        <taxon>Neoptera</taxon>
        <taxon>Paraneoptera</taxon>
        <taxon>Hemiptera</taxon>
        <taxon>Heteroptera</taxon>
        <taxon>Panheteroptera</taxon>
        <taxon>Cimicomorpha</taxon>
        <taxon>Miridae</taxon>
        <taxon>Mirini</taxon>
        <taxon>Lygus</taxon>
    </lineage>
</organism>
<proteinExistence type="predicted"/>
<dbReference type="InterPro" id="IPR043502">
    <property type="entry name" value="DNA/RNA_pol_sf"/>
</dbReference>
<dbReference type="EMBL" id="GBHO01028174">
    <property type="protein sequence ID" value="JAG15430.1"/>
    <property type="molecule type" value="Transcribed_RNA"/>
</dbReference>
<dbReference type="PANTHER" id="PTHR47331:SF5">
    <property type="entry name" value="RIBONUCLEASE H"/>
    <property type="match status" value="1"/>
</dbReference>
<feature type="non-terminal residue" evidence="1">
    <location>
        <position position="225"/>
    </location>
</feature>
<feature type="non-terminal residue" evidence="1">
    <location>
        <position position="1"/>
    </location>
</feature>
<protein>
    <submittedName>
        <fullName evidence="1">Uncharacterized protein</fullName>
    </submittedName>
</protein>
<dbReference type="AlphaFoldDB" id="A0A0A9XEA0"/>
<dbReference type="GO" id="GO:0071897">
    <property type="term" value="P:DNA biosynthetic process"/>
    <property type="evidence" value="ECO:0007669"/>
    <property type="project" value="UniProtKB-ARBA"/>
</dbReference>
<accession>A0A0A9XEA0</accession>
<reference evidence="1" key="2">
    <citation type="submission" date="2014-07" db="EMBL/GenBank/DDBJ databases">
        <authorList>
            <person name="Hull J."/>
        </authorList>
    </citation>
    <scope>NUCLEOTIDE SEQUENCE</scope>
</reference>
<dbReference type="PANTHER" id="PTHR47331">
    <property type="entry name" value="PHD-TYPE DOMAIN-CONTAINING PROTEIN"/>
    <property type="match status" value="1"/>
</dbReference>
<dbReference type="SUPFAM" id="SSF56672">
    <property type="entry name" value="DNA/RNA polymerases"/>
    <property type="match status" value="1"/>
</dbReference>
<evidence type="ECO:0000313" key="1">
    <source>
        <dbReference type="EMBL" id="JAG15430.1"/>
    </source>
</evidence>